<dbReference type="AlphaFoldDB" id="A0A0M3ASV2"/>
<feature type="transmembrane region" description="Helical" evidence="6">
    <location>
        <begin position="369"/>
        <end position="387"/>
    </location>
</feature>
<dbReference type="InterPro" id="IPR020846">
    <property type="entry name" value="MFS_dom"/>
</dbReference>
<gene>
    <name evidence="8" type="ORF">YP76_13185</name>
</gene>
<evidence type="ECO:0000256" key="1">
    <source>
        <dbReference type="ARBA" id="ARBA00004651"/>
    </source>
</evidence>
<accession>A0A0M3ASV2</accession>
<feature type="transmembrane region" description="Helical" evidence="6">
    <location>
        <begin position="142"/>
        <end position="165"/>
    </location>
</feature>
<dbReference type="PANTHER" id="PTHR43124:SF3">
    <property type="entry name" value="CHLORAMPHENICOL EFFLUX PUMP RV0191"/>
    <property type="match status" value="1"/>
</dbReference>
<keyword evidence="4 6" id="KW-1133">Transmembrane helix</keyword>
<evidence type="ECO:0000256" key="3">
    <source>
        <dbReference type="ARBA" id="ARBA00022692"/>
    </source>
</evidence>
<comment type="caution">
    <text evidence="8">The sequence shown here is derived from an EMBL/GenBank/DDBJ whole genome shotgun (WGS) entry which is preliminary data.</text>
</comment>
<feature type="transmembrane region" description="Helical" evidence="6">
    <location>
        <begin position="275"/>
        <end position="295"/>
    </location>
</feature>
<organism evidence="8 9">
    <name type="scientific">Sphingobium chungbukense</name>
    <dbReference type="NCBI Taxonomy" id="56193"/>
    <lineage>
        <taxon>Bacteria</taxon>
        <taxon>Pseudomonadati</taxon>
        <taxon>Pseudomonadota</taxon>
        <taxon>Alphaproteobacteria</taxon>
        <taxon>Sphingomonadales</taxon>
        <taxon>Sphingomonadaceae</taxon>
        <taxon>Sphingobium</taxon>
    </lineage>
</organism>
<dbReference type="SUPFAM" id="SSF103473">
    <property type="entry name" value="MFS general substrate transporter"/>
    <property type="match status" value="1"/>
</dbReference>
<dbReference type="PROSITE" id="PS50850">
    <property type="entry name" value="MFS"/>
    <property type="match status" value="1"/>
</dbReference>
<reference evidence="8 9" key="1">
    <citation type="submission" date="2015-04" db="EMBL/GenBank/DDBJ databases">
        <title>Genome sequence of aromatic hydrocarbons-degrading Sphingobium chungbukense DJ77.</title>
        <authorList>
            <person name="Kim Y.-C."/>
            <person name="Chae J.-C."/>
        </authorList>
    </citation>
    <scope>NUCLEOTIDE SEQUENCE [LARGE SCALE GENOMIC DNA]</scope>
    <source>
        <strain evidence="8 9">DJ77</strain>
    </source>
</reference>
<dbReference type="InterPro" id="IPR036259">
    <property type="entry name" value="MFS_trans_sf"/>
</dbReference>
<feature type="domain" description="Major facilitator superfamily (MFS) profile" evidence="7">
    <location>
        <begin position="9"/>
        <end position="392"/>
    </location>
</feature>
<keyword evidence="5 6" id="KW-0472">Membrane</keyword>
<evidence type="ECO:0000256" key="4">
    <source>
        <dbReference type="ARBA" id="ARBA00022989"/>
    </source>
</evidence>
<feature type="transmembrane region" description="Helical" evidence="6">
    <location>
        <begin position="171"/>
        <end position="190"/>
    </location>
</feature>
<dbReference type="RefSeq" id="WP_046764026.1">
    <property type="nucleotide sequence ID" value="NZ_LBIC01000005.1"/>
</dbReference>
<dbReference type="InterPro" id="IPR050189">
    <property type="entry name" value="MFS_Efflux_Transporters"/>
</dbReference>
<name>A0A0M3ASV2_9SPHN</name>
<dbReference type="InterPro" id="IPR011701">
    <property type="entry name" value="MFS"/>
</dbReference>
<feature type="transmembrane region" description="Helical" evidence="6">
    <location>
        <begin position="12"/>
        <end position="34"/>
    </location>
</feature>
<proteinExistence type="predicted"/>
<dbReference type="Gene3D" id="1.20.1250.20">
    <property type="entry name" value="MFS general substrate transporter like domains"/>
    <property type="match status" value="1"/>
</dbReference>
<keyword evidence="3 6" id="KW-0812">Transmembrane</keyword>
<evidence type="ECO:0000256" key="6">
    <source>
        <dbReference type="SAM" id="Phobius"/>
    </source>
</evidence>
<dbReference type="PATRIC" id="fig|56193.3.peg.2744"/>
<feature type="transmembrane region" description="Helical" evidence="6">
    <location>
        <begin position="54"/>
        <end position="72"/>
    </location>
</feature>
<keyword evidence="9" id="KW-1185">Reference proteome</keyword>
<dbReference type="STRING" id="56193.YP76_13185"/>
<feature type="transmembrane region" description="Helical" evidence="6">
    <location>
        <begin position="217"/>
        <end position="237"/>
    </location>
</feature>
<protein>
    <recommendedName>
        <fullName evidence="7">Major facilitator superfamily (MFS) profile domain-containing protein</fullName>
    </recommendedName>
</protein>
<dbReference type="Proteomes" id="UP000033874">
    <property type="component" value="Unassembled WGS sequence"/>
</dbReference>
<evidence type="ECO:0000313" key="9">
    <source>
        <dbReference type="Proteomes" id="UP000033874"/>
    </source>
</evidence>
<dbReference type="PROSITE" id="PS00216">
    <property type="entry name" value="SUGAR_TRANSPORT_1"/>
    <property type="match status" value="1"/>
</dbReference>
<feature type="transmembrane region" description="Helical" evidence="6">
    <location>
        <begin position="84"/>
        <end position="103"/>
    </location>
</feature>
<dbReference type="Pfam" id="PF07690">
    <property type="entry name" value="MFS_1"/>
    <property type="match status" value="1"/>
</dbReference>
<evidence type="ECO:0000256" key="5">
    <source>
        <dbReference type="ARBA" id="ARBA00023136"/>
    </source>
</evidence>
<dbReference type="GO" id="GO:0022857">
    <property type="term" value="F:transmembrane transporter activity"/>
    <property type="evidence" value="ECO:0007669"/>
    <property type="project" value="InterPro"/>
</dbReference>
<dbReference type="InterPro" id="IPR005829">
    <property type="entry name" value="Sugar_transporter_CS"/>
</dbReference>
<dbReference type="EMBL" id="LBIC01000005">
    <property type="protein sequence ID" value="KKW92021.1"/>
    <property type="molecule type" value="Genomic_DNA"/>
</dbReference>
<keyword evidence="2" id="KW-1003">Cell membrane</keyword>
<evidence type="ECO:0000313" key="8">
    <source>
        <dbReference type="EMBL" id="KKW92021.1"/>
    </source>
</evidence>
<evidence type="ECO:0000256" key="2">
    <source>
        <dbReference type="ARBA" id="ARBA00022475"/>
    </source>
</evidence>
<dbReference type="CDD" id="cd17473">
    <property type="entry name" value="MFS_arabinose_efflux_permease_like"/>
    <property type="match status" value="1"/>
</dbReference>
<feature type="transmembrane region" description="Helical" evidence="6">
    <location>
        <begin position="343"/>
        <end position="363"/>
    </location>
</feature>
<feature type="transmembrane region" description="Helical" evidence="6">
    <location>
        <begin position="109"/>
        <end position="130"/>
    </location>
</feature>
<feature type="transmembrane region" description="Helical" evidence="6">
    <location>
        <begin position="307"/>
        <end position="331"/>
    </location>
</feature>
<dbReference type="GO" id="GO:0005886">
    <property type="term" value="C:plasma membrane"/>
    <property type="evidence" value="ECO:0007669"/>
    <property type="project" value="UniProtKB-SubCell"/>
</dbReference>
<comment type="subcellular location">
    <subcellularLocation>
        <location evidence="1">Cell membrane</location>
        <topology evidence="1">Multi-pass membrane protein</topology>
    </subcellularLocation>
</comment>
<feature type="transmembrane region" description="Helical" evidence="6">
    <location>
        <begin position="249"/>
        <end position="268"/>
    </location>
</feature>
<sequence>MTGIDEEGGTGTAFQGALLAILSTLAVAAALLIAPVLPRMLAAFAGDPAAETKVVLALTIPALVVTITAPFIGRLIERVGRKPVLLAALAIYFFCGIAPYFLASLDHIIFSRIGVGLGEAGVMTTSTTLIGDYFKGSRREYWLVIQTGIASLASVLFGFASGLLGEWGWRAPFLVYGMALIYIPLVLFLIREPRRARAATTIRPATQPFPWASVWRFYAIGFPAALIFFIVPIQTPFLLTGRGLDSPTLIGLTAAVSGTAVTAGGFLFKAISKVALEHVLALAFSLVAIGMGLFIGDGSYFMTLGGVIVASIGCGITLPAILTALMANLSFEDRGRGTGGWQTAFFLGNFLSPLVILALSAGLGGLENALLVIAALAACLSLLNIAIGRRTGGFTPRSTTR</sequence>
<dbReference type="PANTHER" id="PTHR43124">
    <property type="entry name" value="PURINE EFFLUX PUMP PBUE"/>
    <property type="match status" value="1"/>
</dbReference>
<evidence type="ECO:0000259" key="7">
    <source>
        <dbReference type="PROSITE" id="PS50850"/>
    </source>
</evidence>